<feature type="domain" description="Tyr recombinase" evidence="2">
    <location>
        <begin position="187"/>
        <end position="358"/>
    </location>
</feature>
<sequence>MQKDLGYAWFKGQLLKPYDEALGMAEIWFRTDGVKLVASEPYQLGSKRDLNICPIGKTYSVGHALQDYLNWKRIAATTSTFETLVSLVNYHLVPRISHVPLTDFNGKHFHELALAVMETPPKTRRCDPGPRVPIQKISDDALRRRKKTLNALTSILRGAFDIAWERGELNSDIPLRCLRRVPNVDRPRVVFLDRDECRMLMDASNPDLELLVRAALYTGCRANELIQMRVGDFEDRTRSVYVSSPKGRRSRHIFLPSEGVEFFRALTRDRGASDRLFRKANGRVWGGEYKSYFQAARSKAGLPSRLTFHGLRHTYASQLVNAGASLLVVAEQLGHANTQTVSNTYGHLVTEHLEAEIKRCFEPLVDASITPHAKDDNRERSTTQSLVTLPRLWRTDVSSWPRSNFSSLTGPLLLDLCKAQRPERLT</sequence>
<reference evidence="3 4" key="1">
    <citation type="submission" date="2021-05" db="EMBL/GenBank/DDBJ databases">
        <title>Culturable bacteria isolated from Daya Bay.</title>
        <authorList>
            <person name="Zheng W."/>
            <person name="Yu S."/>
            <person name="Huang Y."/>
        </authorList>
    </citation>
    <scope>NUCLEOTIDE SEQUENCE [LARGE SCALE GENOMIC DNA]</scope>
    <source>
        <strain evidence="3 4">DP4N28-5</strain>
    </source>
</reference>
<dbReference type="Proteomes" id="UP000756530">
    <property type="component" value="Unassembled WGS sequence"/>
</dbReference>
<evidence type="ECO:0000259" key="2">
    <source>
        <dbReference type="PROSITE" id="PS51898"/>
    </source>
</evidence>
<proteinExistence type="predicted"/>
<comment type="caution">
    <text evidence="3">The sequence shown here is derived from an EMBL/GenBank/DDBJ whole genome shotgun (WGS) entry which is preliminary data.</text>
</comment>
<dbReference type="InterPro" id="IPR050090">
    <property type="entry name" value="Tyrosine_recombinase_XerCD"/>
</dbReference>
<evidence type="ECO:0000313" key="4">
    <source>
        <dbReference type="Proteomes" id="UP000756530"/>
    </source>
</evidence>
<dbReference type="PROSITE" id="PS51898">
    <property type="entry name" value="TYR_RECOMBINASE"/>
    <property type="match status" value="1"/>
</dbReference>
<name>A0ABS6T363_9RHOB</name>
<dbReference type="RefSeq" id="WP_218392794.1">
    <property type="nucleotide sequence ID" value="NZ_JAHUZE010000002.1"/>
</dbReference>
<organism evidence="3 4">
    <name type="scientific">Maritimibacter dapengensis</name>
    <dbReference type="NCBI Taxonomy" id="2836868"/>
    <lineage>
        <taxon>Bacteria</taxon>
        <taxon>Pseudomonadati</taxon>
        <taxon>Pseudomonadota</taxon>
        <taxon>Alphaproteobacteria</taxon>
        <taxon>Rhodobacterales</taxon>
        <taxon>Roseobacteraceae</taxon>
        <taxon>Maritimibacter</taxon>
    </lineage>
</organism>
<dbReference type="EMBL" id="JAHUZE010000002">
    <property type="protein sequence ID" value="MBV7379684.1"/>
    <property type="molecule type" value="Genomic_DNA"/>
</dbReference>
<evidence type="ECO:0000256" key="1">
    <source>
        <dbReference type="ARBA" id="ARBA00022908"/>
    </source>
</evidence>
<accession>A0ABS6T363</accession>
<dbReference type="InterPro" id="IPR002104">
    <property type="entry name" value="Integrase_catalytic"/>
</dbReference>
<dbReference type="CDD" id="cd00796">
    <property type="entry name" value="INT_Rci_Hp1_C"/>
    <property type="match status" value="1"/>
</dbReference>
<gene>
    <name evidence="3" type="ORF">KJP28_12190</name>
</gene>
<evidence type="ECO:0000313" key="3">
    <source>
        <dbReference type="EMBL" id="MBV7379684.1"/>
    </source>
</evidence>
<protein>
    <submittedName>
        <fullName evidence="3">Site-specific integrase</fullName>
    </submittedName>
</protein>
<dbReference type="PANTHER" id="PTHR30349">
    <property type="entry name" value="PHAGE INTEGRASE-RELATED"/>
    <property type="match status" value="1"/>
</dbReference>
<dbReference type="Pfam" id="PF00589">
    <property type="entry name" value="Phage_integrase"/>
    <property type="match status" value="1"/>
</dbReference>
<keyword evidence="4" id="KW-1185">Reference proteome</keyword>
<keyword evidence="1" id="KW-0229">DNA integration</keyword>
<dbReference type="PANTHER" id="PTHR30349:SF64">
    <property type="entry name" value="PROPHAGE INTEGRASE INTD-RELATED"/>
    <property type="match status" value="1"/>
</dbReference>